<feature type="chain" id="PRO_5044880616" description="DUF4209 domain-containing protein" evidence="3">
    <location>
        <begin position="20"/>
        <end position="825"/>
    </location>
</feature>
<reference evidence="4 5" key="1">
    <citation type="journal article" date="2020" name="G3 (Bethesda)">
        <title>Improved Reference Genome for Cyclotella cryptica CCMP332, a Model for Cell Wall Morphogenesis, Salinity Adaptation, and Lipid Production in Diatoms (Bacillariophyta).</title>
        <authorList>
            <person name="Roberts W.R."/>
            <person name="Downey K.M."/>
            <person name="Ruck E.C."/>
            <person name="Traller J.C."/>
            <person name="Alverson A.J."/>
        </authorList>
    </citation>
    <scope>NUCLEOTIDE SEQUENCE [LARGE SCALE GENOMIC DNA]</scope>
    <source>
        <strain evidence="4 5">CCMP332</strain>
    </source>
</reference>
<proteinExistence type="predicted"/>
<dbReference type="EMBL" id="JABMIG020000135">
    <property type="protein sequence ID" value="KAL3789932.1"/>
    <property type="molecule type" value="Genomic_DNA"/>
</dbReference>
<keyword evidence="2" id="KW-1133">Transmembrane helix</keyword>
<comment type="caution">
    <text evidence="4">The sequence shown here is derived from an EMBL/GenBank/DDBJ whole genome shotgun (WGS) entry which is preliminary data.</text>
</comment>
<dbReference type="PANTHER" id="PTHR31701:SF2">
    <property type="entry name" value="ENDOPLASMIC RETICULUM MEMBRANE-ASSOCIATED RNA DEGRADATION PROTEIN"/>
    <property type="match status" value="1"/>
</dbReference>
<dbReference type="AlphaFoldDB" id="A0ABD3PQ40"/>
<dbReference type="Proteomes" id="UP001516023">
    <property type="component" value="Unassembled WGS sequence"/>
</dbReference>
<protein>
    <recommendedName>
        <fullName evidence="6">DUF4209 domain-containing protein</fullName>
    </recommendedName>
</protein>
<evidence type="ECO:0000313" key="5">
    <source>
        <dbReference type="Proteomes" id="UP001516023"/>
    </source>
</evidence>
<accession>A0ABD3PQ40</accession>
<feature type="signal peptide" evidence="3">
    <location>
        <begin position="1"/>
        <end position="19"/>
    </location>
</feature>
<keyword evidence="3" id="KW-0732">Signal</keyword>
<keyword evidence="2" id="KW-0812">Transmembrane</keyword>
<feature type="region of interest" description="Disordered" evidence="1">
    <location>
        <begin position="47"/>
        <end position="67"/>
    </location>
</feature>
<evidence type="ECO:0000313" key="4">
    <source>
        <dbReference type="EMBL" id="KAL3789932.1"/>
    </source>
</evidence>
<keyword evidence="5" id="KW-1185">Reference proteome</keyword>
<evidence type="ECO:0000256" key="1">
    <source>
        <dbReference type="SAM" id="MobiDB-lite"/>
    </source>
</evidence>
<organism evidence="4 5">
    <name type="scientific">Cyclotella cryptica</name>
    <dbReference type="NCBI Taxonomy" id="29204"/>
    <lineage>
        <taxon>Eukaryota</taxon>
        <taxon>Sar</taxon>
        <taxon>Stramenopiles</taxon>
        <taxon>Ochrophyta</taxon>
        <taxon>Bacillariophyta</taxon>
        <taxon>Coscinodiscophyceae</taxon>
        <taxon>Thalassiosirophycidae</taxon>
        <taxon>Stephanodiscales</taxon>
        <taxon>Stephanodiscaceae</taxon>
        <taxon>Cyclotella</taxon>
    </lineage>
</organism>
<evidence type="ECO:0008006" key="6">
    <source>
        <dbReference type="Google" id="ProtNLM"/>
    </source>
</evidence>
<dbReference type="InterPro" id="IPR039635">
    <property type="entry name" value="ERMARD"/>
</dbReference>
<feature type="transmembrane region" description="Helical" evidence="2">
    <location>
        <begin position="733"/>
        <end position="755"/>
    </location>
</feature>
<evidence type="ECO:0000256" key="2">
    <source>
        <dbReference type="SAM" id="Phobius"/>
    </source>
</evidence>
<dbReference type="PANTHER" id="PTHR31701">
    <property type="entry name" value="ENDOPLASMIC RETICULUM MEMBRANE-ASSOCIATED RNA DEGRADATION PROTEIN"/>
    <property type="match status" value="1"/>
</dbReference>
<gene>
    <name evidence="4" type="ORF">HJC23_010617</name>
</gene>
<sequence>MSGALIAFSFIGFSHVAQQLHGDHEIYSLMCQRPDTPFTRRVTPARTSTMRDEMDCGPSPTGVERTSPHYSGYEVVKGYEYLHPDITALLLTQASWSSGGAGDCPFEVDPVSLILQINPKKRDAVEKMNALKFMPLHQLAYLAEECERAVFITSLQSRISNEGDIQEVSGKILGLICLSHLPSSHWPSQDECFEIINTQIQKSELKWPNAPVLVATMVSLNLLESSIRSVLRDTETTYRNNNMDRKSATGAPLLRDMIESMSELKLECSVEFKVLASILRALLLPNQMFGINLRNLISHGFLPSIDRRWLALTIVLIQTLNTSGAKEDFKAQTTVQTDTETSSLRKYELMSNEILRGQKLLLESFDRYISDLGSNFIRDPHSHIFEFTFRTLATPLRQGLKEATLSSNSATNDSFISSKIPSLTTIFLIAASSLLEHSLRLQWCRANNRPDDCIARPSKYYVTLDGHGQRDKHDVMISPYLQDGSTNLLIPEIGAAACALLSDLFSAPSLEAPNIRSQLCHGALDSDVVRELEVFADWMFGESHNCTGREMPSFVNTSNTFLVDAACAITSSLEMLSCNLSGTSRPTNYKSVYSYTAMWTRDLDASISDLSALERLISNESIRGCIQDMETQQPVIISSGLVCSEVQLDMLRQIQQKLFSKSVPMSRSTIQDMYSDYEMNAVLSECTAAQTLLAEASVAIRRYLTYVQRGLGMFGLQPNSTKQRRGLKTMTRLLGVAQIVLGFYTLSVYICLVMVQNAILVQSVGNDLSSMNGLTRADCVKAVERTRMTLSTFDSYLEKNLDRSLKALTQYVQGKALRKVISQSK</sequence>
<name>A0ABD3PQ40_9STRA</name>
<evidence type="ECO:0000256" key="3">
    <source>
        <dbReference type="SAM" id="SignalP"/>
    </source>
</evidence>
<keyword evidence="2" id="KW-0472">Membrane</keyword>